<dbReference type="AlphaFoldDB" id="A0A815FSV1"/>
<accession>A0A815FSV1</accession>
<dbReference type="SUPFAM" id="SSF53474">
    <property type="entry name" value="alpha/beta-Hydrolases"/>
    <property type="match status" value="1"/>
</dbReference>
<name>A0A815FSV1_9BILA</name>
<dbReference type="InterPro" id="IPR050266">
    <property type="entry name" value="AB_hydrolase_sf"/>
</dbReference>
<dbReference type="GO" id="GO:0016020">
    <property type="term" value="C:membrane"/>
    <property type="evidence" value="ECO:0007669"/>
    <property type="project" value="TreeGrafter"/>
</dbReference>
<organism evidence="4 5">
    <name type="scientific">Rotaria sordida</name>
    <dbReference type="NCBI Taxonomy" id="392033"/>
    <lineage>
        <taxon>Eukaryota</taxon>
        <taxon>Metazoa</taxon>
        <taxon>Spiralia</taxon>
        <taxon>Gnathifera</taxon>
        <taxon>Rotifera</taxon>
        <taxon>Eurotatoria</taxon>
        <taxon>Bdelloidea</taxon>
        <taxon>Philodinida</taxon>
        <taxon>Philodinidae</taxon>
        <taxon>Rotaria</taxon>
    </lineage>
</organism>
<dbReference type="Proteomes" id="UP000663889">
    <property type="component" value="Unassembled WGS sequence"/>
</dbReference>
<dbReference type="InterPro" id="IPR000073">
    <property type="entry name" value="AB_hydrolase_1"/>
</dbReference>
<dbReference type="GO" id="GO:0016787">
    <property type="term" value="F:hydrolase activity"/>
    <property type="evidence" value="ECO:0007669"/>
    <property type="project" value="UniProtKB-KW"/>
</dbReference>
<evidence type="ECO:0000313" key="5">
    <source>
        <dbReference type="Proteomes" id="UP000663889"/>
    </source>
</evidence>
<proteinExistence type="predicted"/>
<keyword evidence="1" id="KW-0378">Hydrolase</keyword>
<evidence type="ECO:0000313" key="4">
    <source>
        <dbReference type="EMBL" id="CAF1328290.1"/>
    </source>
</evidence>
<protein>
    <recommendedName>
        <fullName evidence="3">AB hydrolase-1 domain-containing protein</fullName>
    </recommendedName>
</protein>
<gene>
    <name evidence="4" type="ORF">SEV965_LOCUS27683</name>
</gene>
<comment type="caution">
    <text evidence="4">The sequence shown here is derived from an EMBL/GenBank/DDBJ whole genome shotgun (WGS) entry which is preliminary data.</text>
</comment>
<sequence length="367" mass="41558">MTVNNTTNDNARNSSYSQSGGKKFRRIASLTYQKLTTNTNEHLIPKTTSSVTNYPHNTSSQGLKYPWLRLPPTPQLPYPHHGQYAQINNISIWYTIYGPKNGAPVLFLHGGLSNSDYWGLQVQQLQSTCKCILMDSRAQGRSSSSSANITYDLMTSDVVSLLDYLGLNKVHLVGWSDGATIGLNLAMNYPDRLYSLFAFGAHYKSSSGNDASMPPVFAAYLKRTQAEYEAFNPNKPYEILFNDLLTMWVNYPKWTKVDFEKIPSDLPVWIVTSDHEEIINREQPDMMASWIPQAGELILPRTGHFALIQESTMFTTSLEQFLAEVTNTTTCSNYRFICINNCSRISVDSFYTLVLIFMFRLMLEYAG</sequence>
<dbReference type="Gene3D" id="3.40.50.1820">
    <property type="entry name" value="alpha/beta hydrolase"/>
    <property type="match status" value="1"/>
</dbReference>
<feature type="compositionally biased region" description="Polar residues" evidence="2">
    <location>
        <begin position="1"/>
        <end position="20"/>
    </location>
</feature>
<feature type="region of interest" description="Disordered" evidence="2">
    <location>
        <begin position="1"/>
        <end position="22"/>
    </location>
</feature>
<evidence type="ECO:0000256" key="1">
    <source>
        <dbReference type="ARBA" id="ARBA00022801"/>
    </source>
</evidence>
<evidence type="ECO:0000256" key="2">
    <source>
        <dbReference type="SAM" id="MobiDB-lite"/>
    </source>
</evidence>
<reference evidence="4" key="1">
    <citation type="submission" date="2021-02" db="EMBL/GenBank/DDBJ databases">
        <authorList>
            <person name="Nowell W R."/>
        </authorList>
    </citation>
    <scope>NUCLEOTIDE SEQUENCE</scope>
</reference>
<dbReference type="PANTHER" id="PTHR43798">
    <property type="entry name" value="MONOACYLGLYCEROL LIPASE"/>
    <property type="match status" value="1"/>
</dbReference>
<feature type="domain" description="AB hydrolase-1" evidence="3">
    <location>
        <begin position="104"/>
        <end position="234"/>
    </location>
</feature>
<evidence type="ECO:0000259" key="3">
    <source>
        <dbReference type="Pfam" id="PF00561"/>
    </source>
</evidence>
<dbReference type="EMBL" id="CAJNOU010002521">
    <property type="protein sequence ID" value="CAF1328290.1"/>
    <property type="molecule type" value="Genomic_DNA"/>
</dbReference>
<dbReference type="PANTHER" id="PTHR43798:SF31">
    <property type="entry name" value="AB HYDROLASE SUPERFAMILY PROTEIN YCLE"/>
    <property type="match status" value="1"/>
</dbReference>
<dbReference type="Pfam" id="PF00561">
    <property type="entry name" value="Abhydrolase_1"/>
    <property type="match status" value="1"/>
</dbReference>
<dbReference type="InterPro" id="IPR029058">
    <property type="entry name" value="AB_hydrolase_fold"/>
</dbReference>